<organism evidence="1 2">
    <name type="scientific">Mycobacterium basiliense</name>
    <dbReference type="NCBI Taxonomy" id="2094119"/>
    <lineage>
        <taxon>Bacteria</taxon>
        <taxon>Bacillati</taxon>
        <taxon>Actinomycetota</taxon>
        <taxon>Actinomycetes</taxon>
        <taxon>Mycobacteriales</taxon>
        <taxon>Mycobacteriaceae</taxon>
        <taxon>Mycobacterium</taxon>
    </lineage>
</organism>
<dbReference type="KEGG" id="mbai:MB901379_02857"/>
<protein>
    <submittedName>
        <fullName evidence="1">Uncharacterized protein</fullName>
    </submittedName>
</protein>
<evidence type="ECO:0000313" key="1">
    <source>
        <dbReference type="EMBL" id="VDM89284.1"/>
    </source>
</evidence>
<name>A0A447GFQ6_9MYCO</name>
<reference evidence="2" key="1">
    <citation type="submission" date="2018-02" db="EMBL/GenBank/DDBJ databases">
        <authorList>
            <person name="Seth-Smith MB H."/>
            <person name="Seth-Smith H."/>
        </authorList>
    </citation>
    <scope>NUCLEOTIDE SEQUENCE [LARGE SCALE GENOMIC DNA]</scope>
</reference>
<keyword evidence="2" id="KW-1185">Reference proteome</keyword>
<evidence type="ECO:0000313" key="2">
    <source>
        <dbReference type="Proteomes" id="UP000269998"/>
    </source>
</evidence>
<dbReference type="AlphaFoldDB" id="A0A447GFQ6"/>
<dbReference type="EMBL" id="LR130759">
    <property type="protein sequence ID" value="VDM89284.1"/>
    <property type="molecule type" value="Genomic_DNA"/>
</dbReference>
<accession>A0A447GFQ6</accession>
<gene>
    <name evidence="1" type="ORF">MB901379_02857</name>
</gene>
<sequence>MIWTAPNGRTYPTHPGSRIFFPTWHTTTADLPRTPIAVVTASARDLPMLRRRRTKAADLAHRVAGERTLNDAYVTERNRPPPF</sequence>
<dbReference type="Proteomes" id="UP000269998">
    <property type="component" value="Chromosome"/>
</dbReference>
<proteinExistence type="predicted"/>